<dbReference type="AlphaFoldDB" id="I0YWI9"/>
<dbReference type="GeneID" id="17040746"/>
<reference evidence="1 2" key="1">
    <citation type="journal article" date="2012" name="Genome Biol.">
        <title>The genome of the polar eukaryotic microalga coccomyxa subellipsoidea reveals traits of cold adaptation.</title>
        <authorList>
            <person name="Blanc G."/>
            <person name="Agarkova I."/>
            <person name="Grimwood J."/>
            <person name="Kuo A."/>
            <person name="Brueggeman A."/>
            <person name="Dunigan D."/>
            <person name="Gurnon J."/>
            <person name="Ladunga I."/>
            <person name="Lindquist E."/>
            <person name="Lucas S."/>
            <person name="Pangilinan J."/>
            <person name="Proschold T."/>
            <person name="Salamov A."/>
            <person name="Schmutz J."/>
            <person name="Weeks D."/>
            <person name="Yamada T."/>
            <person name="Claverie J.M."/>
            <person name="Grigoriev I."/>
            <person name="Van Etten J."/>
            <person name="Lomsadze A."/>
            <person name="Borodovsky M."/>
        </authorList>
    </citation>
    <scope>NUCLEOTIDE SEQUENCE [LARGE SCALE GENOMIC DNA]</scope>
    <source>
        <strain evidence="1 2">C-169</strain>
    </source>
</reference>
<dbReference type="PANTHER" id="PTHR36068:SF1">
    <property type="entry name" value="OS01G0102500 PROTEIN"/>
    <property type="match status" value="1"/>
</dbReference>
<accession>I0YWI9</accession>
<keyword evidence="2" id="KW-1185">Reference proteome</keyword>
<dbReference type="EMBL" id="AGSI01000009">
    <property type="protein sequence ID" value="EIE22758.1"/>
    <property type="molecule type" value="Genomic_DNA"/>
</dbReference>
<name>I0YWI9_COCSC</name>
<sequence length="325" mass="35261">MYSSEDCDIIMGQDRSLADMPCSLPLETSSSDSLVSIADSSFSSISGDDAGLLTELTKLSQSGVALTGGSCCYTLQYGGEVARAGNCLFDALALALGGFESGSEVRARCVAQFRKLMQKNVLLEGIEQRIANQYAPDITCGWGVECVQEHKLLIRFGDLAQAEAAIAERTDAGLDWTNAAGTVYEELGEKVDDLASWGRYMALDGSQRDDCCVVTLQYVEEGLLSVEISEGQGSFGDDLAIEVLATQYHREIYVVQAHGGGFDEEPALFFLPHKPLTEQHDAEHLPPVFLLMKGSDWRCCGADHYDPLIAQKRMLTDGAKPYITL</sequence>
<dbReference type="OrthoDB" id="155203at2759"/>
<dbReference type="RefSeq" id="XP_005647302.1">
    <property type="nucleotide sequence ID" value="XM_005647245.1"/>
</dbReference>
<evidence type="ECO:0000313" key="2">
    <source>
        <dbReference type="Proteomes" id="UP000007264"/>
    </source>
</evidence>
<dbReference type="Proteomes" id="UP000007264">
    <property type="component" value="Unassembled WGS sequence"/>
</dbReference>
<dbReference type="CDD" id="cd22744">
    <property type="entry name" value="OTU"/>
    <property type="match status" value="1"/>
</dbReference>
<evidence type="ECO:0000313" key="1">
    <source>
        <dbReference type="EMBL" id="EIE22758.1"/>
    </source>
</evidence>
<protein>
    <recommendedName>
        <fullName evidence="3">OTU domain-containing protein</fullName>
    </recommendedName>
</protein>
<dbReference type="Gene3D" id="3.90.70.80">
    <property type="match status" value="1"/>
</dbReference>
<dbReference type="PANTHER" id="PTHR36068">
    <property type="entry name" value="OS01G0102500 PROTEIN"/>
    <property type="match status" value="1"/>
</dbReference>
<evidence type="ECO:0008006" key="3">
    <source>
        <dbReference type="Google" id="ProtNLM"/>
    </source>
</evidence>
<dbReference type="KEGG" id="csl:COCSUDRAFT_66380"/>
<proteinExistence type="predicted"/>
<organism evidence="1 2">
    <name type="scientific">Coccomyxa subellipsoidea (strain C-169)</name>
    <name type="common">Green microalga</name>
    <dbReference type="NCBI Taxonomy" id="574566"/>
    <lineage>
        <taxon>Eukaryota</taxon>
        <taxon>Viridiplantae</taxon>
        <taxon>Chlorophyta</taxon>
        <taxon>core chlorophytes</taxon>
        <taxon>Trebouxiophyceae</taxon>
        <taxon>Trebouxiophyceae incertae sedis</taxon>
        <taxon>Coccomyxaceae</taxon>
        <taxon>Coccomyxa</taxon>
        <taxon>Coccomyxa subellipsoidea</taxon>
    </lineage>
</organism>
<dbReference type="eggNOG" id="ENOG502QQRG">
    <property type="taxonomic scope" value="Eukaryota"/>
</dbReference>
<gene>
    <name evidence="1" type="ORF">COCSUDRAFT_66380</name>
</gene>
<comment type="caution">
    <text evidence="1">The sequence shown here is derived from an EMBL/GenBank/DDBJ whole genome shotgun (WGS) entry which is preliminary data.</text>
</comment>